<dbReference type="RefSeq" id="WP_379594967.1">
    <property type="nucleotide sequence ID" value="NZ_JBHRTN010000007.1"/>
</dbReference>
<dbReference type="SUPFAM" id="SSF53335">
    <property type="entry name" value="S-adenosyl-L-methionine-dependent methyltransferases"/>
    <property type="match status" value="1"/>
</dbReference>
<evidence type="ECO:0000313" key="3">
    <source>
        <dbReference type="EMBL" id="MFC3124545.1"/>
    </source>
</evidence>
<dbReference type="Gene3D" id="3.40.50.150">
    <property type="entry name" value="Vaccinia Virus protein VP39"/>
    <property type="match status" value="1"/>
</dbReference>
<dbReference type="PANTHER" id="PTHR43861">
    <property type="entry name" value="TRANS-ACONITATE 2-METHYLTRANSFERASE-RELATED"/>
    <property type="match status" value="1"/>
</dbReference>
<accession>A0ABV7FWK1</accession>
<dbReference type="Proteomes" id="UP001595593">
    <property type="component" value="Unassembled WGS sequence"/>
</dbReference>
<sequence>MTQDYVEGVAYPPQFHREMTPPWIDAVLRGLGRQGPDFARPFRWCELGCGSGLNALILAATHPQAEVVAVDADASALAEARIAADAAALRNIVFLPLRFDQLRAGSLGFFDVIATHGVLSWIAPAQRSAMLNLIGAALRPGGVAYAHYMTHPGMSAAAAGQSLMLRYAAGQPGAARHRARASLNIMQSLADAGAGYFAAYPQERQRLQWAARQEDAALAHEVLPPNWQPFHVAEMMEAFAGSGCAYLGSATPPDNIDAVSLPAATRPLLAGVEDAALAESLRDMARNQSLRRDLYGKELAPMSADAHRTALHALRLAGLPGAPEAGRLRFDLPLGQVEGEAALFDPLLRALRNRPRRLGEMERPGLHPAMLNQAAQMLIWSECAHPVAAAPAPPQAAWALNRHLATRGGAGWLAAPALGGAVAADPAAMLGARIALEEPGLDDVALVERAAHLLDTEQSASRDLLADWAQKRRQVWVNFGVLPAA</sequence>
<comment type="caution">
    <text evidence="3">The sequence shown here is derived from an EMBL/GenBank/DDBJ whole genome shotgun (WGS) entry which is preliminary data.</text>
</comment>
<dbReference type="CDD" id="cd02440">
    <property type="entry name" value="AdoMet_MTases"/>
    <property type="match status" value="1"/>
</dbReference>
<evidence type="ECO:0000259" key="2">
    <source>
        <dbReference type="Pfam" id="PF10119"/>
    </source>
</evidence>
<proteinExistence type="predicted"/>
<gene>
    <name evidence="3" type="ORF">ACFOD4_05670</name>
</gene>
<evidence type="ECO:0000313" key="4">
    <source>
        <dbReference type="Proteomes" id="UP001595593"/>
    </source>
</evidence>
<dbReference type="GO" id="GO:0008168">
    <property type="term" value="F:methyltransferase activity"/>
    <property type="evidence" value="ECO:0007669"/>
    <property type="project" value="UniProtKB-KW"/>
</dbReference>
<dbReference type="InterPro" id="IPR013217">
    <property type="entry name" value="Methyltransf_12"/>
</dbReference>
<feature type="domain" description="Methyltransferase regulatory" evidence="2">
    <location>
        <begin position="215"/>
        <end position="295"/>
    </location>
</feature>
<organism evidence="3 4">
    <name type="scientific">Teichococcus globiformis</name>
    <dbReference type="NCBI Taxonomy" id="2307229"/>
    <lineage>
        <taxon>Bacteria</taxon>
        <taxon>Pseudomonadati</taxon>
        <taxon>Pseudomonadota</taxon>
        <taxon>Alphaproteobacteria</taxon>
        <taxon>Acetobacterales</taxon>
        <taxon>Roseomonadaceae</taxon>
        <taxon>Roseomonas</taxon>
    </lineage>
</organism>
<dbReference type="EMBL" id="JBHRTN010000007">
    <property type="protein sequence ID" value="MFC3124545.1"/>
    <property type="molecule type" value="Genomic_DNA"/>
</dbReference>
<dbReference type="InterPro" id="IPR029063">
    <property type="entry name" value="SAM-dependent_MTases_sf"/>
</dbReference>
<dbReference type="Pfam" id="PF08242">
    <property type="entry name" value="Methyltransf_12"/>
    <property type="match status" value="1"/>
</dbReference>
<dbReference type="GO" id="GO:0032259">
    <property type="term" value="P:methylation"/>
    <property type="evidence" value="ECO:0007669"/>
    <property type="project" value="UniProtKB-KW"/>
</dbReference>
<keyword evidence="3" id="KW-0489">Methyltransferase</keyword>
<reference evidence="4" key="1">
    <citation type="journal article" date="2019" name="Int. J. Syst. Evol. Microbiol.">
        <title>The Global Catalogue of Microorganisms (GCM) 10K type strain sequencing project: providing services to taxonomists for standard genome sequencing and annotation.</title>
        <authorList>
            <consortium name="The Broad Institute Genomics Platform"/>
            <consortium name="The Broad Institute Genome Sequencing Center for Infectious Disease"/>
            <person name="Wu L."/>
            <person name="Ma J."/>
        </authorList>
    </citation>
    <scope>NUCLEOTIDE SEQUENCE [LARGE SCALE GENOMIC DNA]</scope>
    <source>
        <strain evidence="4">KCTC 52094</strain>
    </source>
</reference>
<evidence type="ECO:0000259" key="1">
    <source>
        <dbReference type="Pfam" id="PF08242"/>
    </source>
</evidence>
<protein>
    <submittedName>
        <fullName evidence="3">Class I SAM-dependent methyltransferase</fullName>
    </submittedName>
</protein>
<keyword evidence="4" id="KW-1185">Reference proteome</keyword>
<name>A0ABV7FWK1_9PROT</name>
<feature type="domain" description="Methyltransferase type 12" evidence="1">
    <location>
        <begin position="46"/>
        <end position="143"/>
    </location>
</feature>
<dbReference type="InterPro" id="IPR018773">
    <property type="entry name" value="MeTrfase_reg_dom_prd"/>
</dbReference>
<dbReference type="Pfam" id="PF10119">
    <property type="entry name" value="MethyTransf_Reg"/>
    <property type="match status" value="1"/>
</dbReference>
<keyword evidence="3" id="KW-0808">Transferase</keyword>